<feature type="compositionally biased region" description="Basic and acidic residues" evidence="2">
    <location>
        <begin position="718"/>
        <end position="731"/>
    </location>
</feature>
<proteinExistence type="predicted"/>
<evidence type="ECO:0000256" key="1">
    <source>
        <dbReference type="SAM" id="Coils"/>
    </source>
</evidence>
<evidence type="ECO:0000313" key="3">
    <source>
        <dbReference type="EMBL" id="NWK55442.1"/>
    </source>
</evidence>
<evidence type="ECO:0000313" key="4">
    <source>
        <dbReference type="Proteomes" id="UP000557872"/>
    </source>
</evidence>
<dbReference type="RefSeq" id="WP_178931957.1">
    <property type="nucleotide sequence ID" value="NZ_JACBAZ010000002.1"/>
</dbReference>
<keyword evidence="4" id="KW-1185">Reference proteome</keyword>
<dbReference type="EMBL" id="JACBAZ010000002">
    <property type="protein sequence ID" value="NWK55442.1"/>
    <property type="molecule type" value="Genomic_DNA"/>
</dbReference>
<dbReference type="Proteomes" id="UP000557872">
    <property type="component" value="Unassembled WGS sequence"/>
</dbReference>
<evidence type="ECO:0000256" key="2">
    <source>
        <dbReference type="SAM" id="MobiDB-lite"/>
    </source>
</evidence>
<feature type="coiled-coil region" evidence="1">
    <location>
        <begin position="94"/>
        <end position="121"/>
    </location>
</feature>
<reference evidence="3 4" key="1">
    <citation type="submission" date="2020-07" db="EMBL/GenBank/DDBJ databases">
        <title>Roseicoccus Jingziensis gen. nov., sp. nov., isolated from coastal seawater.</title>
        <authorList>
            <person name="Feng X."/>
        </authorList>
    </citation>
    <scope>NUCLEOTIDE SEQUENCE [LARGE SCALE GENOMIC DNA]</scope>
    <source>
        <strain evidence="3 4">N1E253</strain>
    </source>
</reference>
<dbReference type="PROSITE" id="PS51257">
    <property type="entry name" value="PROKAR_LIPOPROTEIN"/>
    <property type="match status" value="1"/>
</dbReference>
<keyword evidence="1" id="KW-0175">Coiled coil</keyword>
<sequence length="798" mass="89540">MKRCYLWMVLMMLGLVACQKKEPATAEVGETVVESLQAQENPEEVVKVPVLGEDALGFATRLPKEVELYVALHHPGDLFNALMSFDPAGLWIQYEDESMTKEEKQKEVDKIMQEMNEMLVDNAFFCVESGLASNVELAGDVYQDMNATQMKLGVKVLAHLLKMENPALFAEELQMQEWLGEWMNGMDTVARVVESGGEAVQIPSIYMGFEPPDERMQEWYEHFVEGLEAAEVDGNGVKPLSFEKYGTEFHGVELNLSQWLNAAAEDVDQENLGEDLDEALGEELGEDVGKAVEDLVGTPFEGMDFSKVIEEWTKKWESMSLIFVVGKVDDHLVFFMGENAEALHLVDQVDGSLASNEEFSVLGGGRLLGALYASDELIRSVQTWRGSEKIFKALGKAFQEETLPNSEVLVEQCSALAAMEKRRVRLPVDDYLLMCFRDQGLRFESVGGTRNDELDYSKPLRMVPVADGLEGSLFFRCHWMGNQKRQALEMDYAEALVGLLAGMIDGGCLAFLERSEESSGWYESSKKIYDEVVAPEVVRFWGAYRKLSLQALDGEVAMLMDFNGGMPRVPGLPAQVIAQGKVPRVMLARPVKDRAALNSAYDDVETTVENVLDYVSILSETELPMPDFLSASKGDLTTWFYPFPTLSDDFVPGVSVSDELMMIGTSKHWAEEVYDLWGDGLDSPTVHGSLVELRFDLLWDAAEAWLVIAEQEQQRVREEQEKLEEEARANERALAADSSEDDGEPDGELESSDEGDDPLDVEQVRKVLNYLRTFESIRWQRRMEQGRERGTLEIKLAS</sequence>
<gene>
    <name evidence="3" type="ORF">HW115_07455</name>
</gene>
<feature type="region of interest" description="Disordered" evidence="2">
    <location>
        <begin position="718"/>
        <end position="761"/>
    </location>
</feature>
<organism evidence="3 4">
    <name type="scientific">Oceaniferula marina</name>
    <dbReference type="NCBI Taxonomy" id="2748318"/>
    <lineage>
        <taxon>Bacteria</taxon>
        <taxon>Pseudomonadati</taxon>
        <taxon>Verrucomicrobiota</taxon>
        <taxon>Verrucomicrobiia</taxon>
        <taxon>Verrucomicrobiales</taxon>
        <taxon>Verrucomicrobiaceae</taxon>
        <taxon>Oceaniferula</taxon>
    </lineage>
</organism>
<protein>
    <submittedName>
        <fullName evidence="3">Uncharacterized protein</fullName>
    </submittedName>
</protein>
<comment type="caution">
    <text evidence="3">The sequence shown here is derived from an EMBL/GenBank/DDBJ whole genome shotgun (WGS) entry which is preliminary data.</text>
</comment>
<accession>A0A851GEX2</accession>
<feature type="compositionally biased region" description="Acidic residues" evidence="2">
    <location>
        <begin position="738"/>
        <end position="760"/>
    </location>
</feature>
<dbReference type="AlphaFoldDB" id="A0A851GEX2"/>
<name>A0A851GEX2_9BACT</name>